<sequence length="192" mass="21958">MDSAWRHGERVDDSRVRCNYCRHEMCGITRLKQHLAHIGNNVIPCSKCPVEVTLEFKEPILNKLLDGGERKRKSKRKIRDHSSRKRKKSEADEEEHGLSSHEGWSSDDVDREERALIKQAMEESLQMGELEMEKSKREEADLMAACRASEESYRQELQGQGEGCSRYKGGSSYAGYDSNDIDFGSSCSDFSF</sequence>
<evidence type="ECO:0000256" key="5">
    <source>
        <dbReference type="SAM" id="MobiDB-lite"/>
    </source>
</evidence>
<reference evidence="8" key="1">
    <citation type="submission" date="2016-04" db="EMBL/GenBank/DDBJ databases">
        <title>Cephalotus genome sequencing.</title>
        <authorList>
            <person name="Fukushima K."/>
            <person name="Hasebe M."/>
            <person name="Fang X."/>
        </authorList>
    </citation>
    <scope>NUCLEOTIDE SEQUENCE [LARGE SCALE GENOMIC DNA]</scope>
    <source>
        <strain evidence="8">cv. St1</strain>
    </source>
</reference>
<evidence type="ECO:0000259" key="6">
    <source>
        <dbReference type="PROSITE" id="PS50808"/>
    </source>
</evidence>
<accession>A0A1Q3D5I5</accession>
<dbReference type="EMBL" id="BDDD01004448">
    <property type="protein sequence ID" value="GAV87691.1"/>
    <property type="molecule type" value="Genomic_DNA"/>
</dbReference>
<feature type="compositionally biased region" description="Basic residues" evidence="5">
    <location>
        <begin position="70"/>
        <end position="88"/>
    </location>
</feature>
<proteinExistence type="predicted"/>
<dbReference type="PANTHER" id="PTHR46951:SF2">
    <property type="entry name" value="BED-TYPE DOMAIN-CONTAINING PROTEIN"/>
    <property type="match status" value="1"/>
</dbReference>
<keyword evidence="2 4" id="KW-0863">Zinc-finger</keyword>
<protein>
    <submittedName>
        <fullName evidence="7">Zf-BED domain-containing protein</fullName>
    </submittedName>
</protein>
<organism evidence="7 8">
    <name type="scientific">Cephalotus follicularis</name>
    <name type="common">Albany pitcher plant</name>
    <dbReference type="NCBI Taxonomy" id="3775"/>
    <lineage>
        <taxon>Eukaryota</taxon>
        <taxon>Viridiplantae</taxon>
        <taxon>Streptophyta</taxon>
        <taxon>Embryophyta</taxon>
        <taxon>Tracheophyta</taxon>
        <taxon>Spermatophyta</taxon>
        <taxon>Magnoliopsida</taxon>
        <taxon>eudicotyledons</taxon>
        <taxon>Gunneridae</taxon>
        <taxon>Pentapetalae</taxon>
        <taxon>rosids</taxon>
        <taxon>fabids</taxon>
        <taxon>Oxalidales</taxon>
        <taxon>Cephalotaceae</taxon>
        <taxon>Cephalotus</taxon>
    </lineage>
</organism>
<evidence type="ECO:0000313" key="7">
    <source>
        <dbReference type="EMBL" id="GAV87691.1"/>
    </source>
</evidence>
<keyword evidence="8" id="KW-1185">Reference proteome</keyword>
<dbReference type="InParanoid" id="A0A1Q3D5I5"/>
<dbReference type="PANTHER" id="PTHR46951">
    <property type="entry name" value="BED-TYPE DOMAIN-CONTAINING PROTEIN"/>
    <property type="match status" value="1"/>
</dbReference>
<keyword evidence="1" id="KW-0479">Metal-binding</keyword>
<dbReference type="InterPro" id="IPR003656">
    <property type="entry name" value="Znf_BED"/>
</dbReference>
<feature type="domain" description="BED-type" evidence="6">
    <location>
        <begin position="1"/>
        <end position="52"/>
    </location>
</feature>
<feature type="region of interest" description="Disordered" evidence="5">
    <location>
        <begin position="149"/>
        <end position="192"/>
    </location>
</feature>
<dbReference type="GO" id="GO:0008270">
    <property type="term" value="F:zinc ion binding"/>
    <property type="evidence" value="ECO:0007669"/>
    <property type="project" value="UniProtKB-KW"/>
</dbReference>
<evidence type="ECO:0000256" key="3">
    <source>
        <dbReference type="ARBA" id="ARBA00022833"/>
    </source>
</evidence>
<evidence type="ECO:0000256" key="4">
    <source>
        <dbReference type="PROSITE-ProRule" id="PRU00027"/>
    </source>
</evidence>
<feature type="region of interest" description="Disordered" evidence="5">
    <location>
        <begin position="69"/>
        <end position="110"/>
    </location>
</feature>
<dbReference type="AlphaFoldDB" id="A0A1Q3D5I5"/>
<keyword evidence="3" id="KW-0862">Zinc</keyword>
<gene>
    <name evidence="7" type="ORF">CFOL_v3_31117</name>
</gene>
<dbReference type="PROSITE" id="PS50808">
    <property type="entry name" value="ZF_BED"/>
    <property type="match status" value="1"/>
</dbReference>
<dbReference type="OrthoDB" id="2012664at2759"/>
<evidence type="ECO:0000256" key="1">
    <source>
        <dbReference type="ARBA" id="ARBA00022723"/>
    </source>
</evidence>
<name>A0A1Q3D5I5_CEPFO</name>
<comment type="caution">
    <text evidence="7">The sequence shown here is derived from an EMBL/GenBank/DDBJ whole genome shotgun (WGS) entry which is preliminary data.</text>
</comment>
<dbReference type="Proteomes" id="UP000187406">
    <property type="component" value="Unassembled WGS sequence"/>
</dbReference>
<evidence type="ECO:0000313" key="8">
    <source>
        <dbReference type="Proteomes" id="UP000187406"/>
    </source>
</evidence>
<dbReference type="GO" id="GO:0003677">
    <property type="term" value="F:DNA binding"/>
    <property type="evidence" value="ECO:0007669"/>
    <property type="project" value="InterPro"/>
</dbReference>
<evidence type="ECO:0000256" key="2">
    <source>
        <dbReference type="ARBA" id="ARBA00022771"/>
    </source>
</evidence>